<keyword evidence="2" id="KW-1185">Reference proteome</keyword>
<evidence type="ECO:0000313" key="2">
    <source>
        <dbReference type="Proteomes" id="UP001175211"/>
    </source>
</evidence>
<dbReference type="EMBL" id="JAUEPS010000018">
    <property type="protein sequence ID" value="KAK0458355.1"/>
    <property type="molecule type" value="Genomic_DNA"/>
</dbReference>
<dbReference type="RefSeq" id="XP_060330643.1">
    <property type="nucleotide sequence ID" value="XM_060477476.1"/>
</dbReference>
<dbReference type="Proteomes" id="UP001175211">
    <property type="component" value="Unassembled WGS sequence"/>
</dbReference>
<organism evidence="1 2">
    <name type="scientific">Armillaria tabescens</name>
    <name type="common">Ringless honey mushroom</name>
    <name type="synonym">Agaricus tabescens</name>
    <dbReference type="NCBI Taxonomy" id="1929756"/>
    <lineage>
        <taxon>Eukaryota</taxon>
        <taxon>Fungi</taxon>
        <taxon>Dikarya</taxon>
        <taxon>Basidiomycota</taxon>
        <taxon>Agaricomycotina</taxon>
        <taxon>Agaricomycetes</taxon>
        <taxon>Agaricomycetidae</taxon>
        <taxon>Agaricales</taxon>
        <taxon>Marasmiineae</taxon>
        <taxon>Physalacriaceae</taxon>
        <taxon>Desarmillaria</taxon>
    </lineage>
</organism>
<reference evidence="1" key="1">
    <citation type="submission" date="2023-06" db="EMBL/GenBank/DDBJ databases">
        <authorList>
            <consortium name="Lawrence Berkeley National Laboratory"/>
            <person name="Ahrendt S."/>
            <person name="Sahu N."/>
            <person name="Indic B."/>
            <person name="Wong-Bajracharya J."/>
            <person name="Merenyi Z."/>
            <person name="Ke H.-M."/>
            <person name="Monk M."/>
            <person name="Kocsube S."/>
            <person name="Drula E."/>
            <person name="Lipzen A."/>
            <person name="Balint B."/>
            <person name="Henrissat B."/>
            <person name="Andreopoulos B."/>
            <person name="Martin F.M."/>
            <person name="Harder C.B."/>
            <person name="Rigling D."/>
            <person name="Ford K.L."/>
            <person name="Foster G.D."/>
            <person name="Pangilinan J."/>
            <person name="Papanicolaou A."/>
            <person name="Barry K."/>
            <person name="LaButti K."/>
            <person name="Viragh M."/>
            <person name="Koriabine M."/>
            <person name="Yan M."/>
            <person name="Riley R."/>
            <person name="Champramary S."/>
            <person name="Plett K.L."/>
            <person name="Tsai I.J."/>
            <person name="Slot J."/>
            <person name="Sipos G."/>
            <person name="Plett J."/>
            <person name="Nagy L.G."/>
            <person name="Grigoriev I.V."/>
        </authorList>
    </citation>
    <scope>NUCLEOTIDE SEQUENCE</scope>
    <source>
        <strain evidence="1">CCBAS 213</strain>
    </source>
</reference>
<dbReference type="GeneID" id="85361024"/>
<sequence length="168" mass="18001">MASVFRAGLPGGYFIPKGQPLERFGRVKAMKKPPRLSTTDIKLAFSTAFFTALLAAASAIPASKRDIFDPPILSPTTGTTWLVETTQTVTWDTSNPPELITGRNHSSIRLTKGGLFLPFVLADEFDILLGRMDVKVPLVAEGDDYAVALFGDSGNVGKEFSIKGGPAN</sequence>
<evidence type="ECO:0000313" key="1">
    <source>
        <dbReference type="EMBL" id="KAK0458355.1"/>
    </source>
</evidence>
<gene>
    <name evidence="1" type="ORF">EV420DRAFT_1643240</name>
</gene>
<protein>
    <submittedName>
        <fullName evidence="1">Uncharacterized protein</fullName>
    </submittedName>
</protein>
<comment type="caution">
    <text evidence="1">The sequence shown here is derived from an EMBL/GenBank/DDBJ whole genome shotgun (WGS) entry which is preliminary data.</text>
</comment>
<proteinExistence type="predicted"/>
<name>A0AA39KE92_ARMTA</name>
<dbReference type="AlphaFoldDB" id="A0AA39KE92"/>
<accession>A0AA39KE92</accession>